<dbReference type="GO" id="GO:0022904">
    <property type="term" value="P:respiratory electron transport chain"/>
    <property type="evidence" value="ECO:0007669"/>
    <property type="project" value="TreeGrafter"/>
</dbReference>
<dbReference type="PROSITE" id="PS50855">
    <property type="entry name" value="COX1"/>
    <property type="match status" value="1"/>
</dbReference>
<accession>A0A1M6P6S3</accession>
<dbReference type="InterPro" id="IPR023615">
    <property type="entry name" value="Cyt_c_Oxase_su1_BS"/>
</dbReference>
<feature type="transmembrane region" description="Helical" evidence="8">
    <location>
        <begin position="458"/>
        <end position="480"/>
    </location>
</feature>
<keyword evidence="2 6" id="KW-0679">Respiratory chain</keyword>
<evidence type="ECO:0000313" key="11">
    <source>
        <dbReference type="Proteomes" id="UP000184510"/>
    </source>
</evidence>
<gene>
    <name evidence="10" type="ORF">SAMN02745181_3090</name>
</gene>
<dbReference type="Pfam" id="PF00115">
    <property type="entry name" value="COX1"/>
    <property type="match status" value="1"/>
</dbReference>
<dbReference type="InterPro" id="IPR036927">
    <property type="entry name" value="Cyt_c_oxase-like_su1_sf"/>
</dbReference>
<evidence type="ECO:0000256" key="8">
    <source>
        <dbReference type="SAM" id="Phobius"/>
    </source>
</evidence>
<reference evidence="10 11" key="1">
    <citation type="submission" date="2016-11" db="EMBL/GenBank/DDBJ databases">
        <authorList>
            <person name="Jaros S."/>
            <person name="Januszkiewicz K."/>
            <person name="Wedrychowicz H."/>
        </authorList>
    </citation>
    <scope>NUCLEOTIDE SEQUENCE [LARGE SCALE GENOMIC DNA]</scope>
    <source>
        <strain evidence="10 11">DSM 18772</strain>
    </source>
</reference>
<evidence type="ECO:0000259" key="9">
    <source>
        <dbReference type="PROSITE" id="PS50855"/>
    </source>
</evidence>
<proteinExistence type="inferred from homology"/>
<dbReference type="STRING" id="1123071.SAMN02745181_3090"/>
<feature type="region of interest" description="Disordered" evidence="7">
    <location>
        <begin position="584"/>
        <end position="621"/>
    </location>
</feature>
<feature type="transmembrane region" description="Helical" evidence="8">
    <location>
        <begin position="323"/>
        <end position="343"/>
    </location>
</feature>
<feature type="transmembrane region" description="Helical" evidence="8">
    <location>
        <begin position="30"/>
        <end position="52"/>
    </location>
</feature>
<dbReference type="FunCoup" id="A0A1M6P6S3">
    <property type="interactions" value="189"/>
</dbReference>
<keyword evidence="4 8" id="KW-1133">Transmembrane helix</keyword>
<dbReference type="SUPFAM" id="SSF81442">
    <property type="entry name" value="Cytochrome c oxidase subunit I-like"/>
    <property type="match status" value="1"/>
</dbReference>
<dbReference type="InterPro" id="IPR000883">
    <property type="entry name" value="Cyt_C_Oxase_1"/>
</dbReference>
<protein>
    <submittedName>
        <fullName evidence="10">Cytochrome c oxidase subunit 1</fullName>
    </submittedName>
</protein>
<dbReference type="GO" id="GO:0004129">
    <property type="term" value="F:cytochrome-c oxidase activity"/>
    <property type="evidence" value="ECO:0007669"/>
    <property type="project" value="InterPro"/>
</dbReference>
<keyword evidence="3 6" id="KW-0812">Transmembrane</keyword>
<comment type="similarity">
    <text evidence="6">Belongs to the heme-copper respiratory oxidase family.</text>
</comment>
<feature type="transmembrane region" description="Helical" evidence="8">
    <location>
        <begin position="422"/>
        <end position="446"/>
    </location>
</feature>
<keyword evidence="6" id="KW-0349">Heme</keyword>
<dbReference type="PRINTS" id="PR01165">
    <property type="entry name" value="CYCOXIDASEI"/>
</dbReference>
<feature type="transmembrane region" description="Helical" evidence="8">
    <location>
        <begin position="96"/>
        <end position="114"/>
    </location>
</feature>
<dbReference type="OrthoDB" id="9759913at2"/>
<dbReference type="GO" id="GO:0016020">
    <property type="term" value="C:membrane"/>
    <property type="evidence" value="ECO:0007669"/>
    <property type="project" value="UniProtKB-SubCell"/>
</dbReference>
<dbReference type="EMBL" id="FQYR01000005">
    <property type="protein sequence ID" value="SHK03590.1"/>
    <property type="molecule type" value="Genomic_DNA"/>
</dbReference>
<organism evidence="10 11">
    <name type="scientific">Rubritalea squalenifaciens DSM 18772</name>
    <dbReference type="NCBI Taxonomy" id="1123071"/>
    <lineage>
        <taxon>Bacteria</taxon>
        <taxon>Pseudomonadati</taxon>
        <taxon>Verrucomicrobiota</taxon>
        <taxon>Verrucomicrobiia</taxon>
        <taxon>Verrucomicrobiales</taxon>
        <taxon>Rubritaleaceae</taxon>
        <taxon>Rubritalea</taxon>
    </lineage>
</organism>
<dbReference type="InParanoid" id="A0A1M6P6S3"/>
<keyword evidence="6" id="KW-0408">Iron</keyword>
<keyword evidence="6" id="KW-0479">Metal-binding</keyword>
<sequence>MSDHHDDHHNPNFIQKYIFSTDHKMIGIQYGITALLFLLFGFFLMMVMRWSIAYPNEPLPEWLGWVFTDEWKGRWLIDGKVTGETYNMFGAMHGTIMVFLGVVPLGFGAFGNYVTPLQIGAPDMAFPKLNMMSYWLYLIGGLMMCGSFFLESGTAKSGWTNYPPLSALADSQHPNQFFTGQTQWLLGLVMLISSSLLGSVNFITTIINLRAKGMTWMRMPFFVWAMLVTGFLLLLAFPPLEVAGIMQVVDRFFGSSFFQPTGLYTSAQGVVEQAGGGSPLLFQHLFWFLGHPEVYVLLLPAIACVAEIIPCNTRKPLWGYKSMVYAVLVLGFLSFIVWAHHMYLTGMGPSVSTFFQTTTVLISVPSVILITSMIISLWGGSIRFTMPMIWACAFLPMFGIGGLTGLPLAFNLVDLHLHDTYYVIGHFHYVVAPGILFGLFAGIYHWYPKMFGRHMNNFLGHLHFWPSLILINFVFFPMLIQGMAGFHRRWYNGGDAYVQDKGGENVYGQTVAEYIDLNQVMSVAVFLLALAQLPFIINLFTAWFSGKKVTSDNPWDATTLEWATPTPPGHGNFTFDIATYRGPYEYSRPDREEDFTPQWEAPKKPSTEPSTEEPVEAKDAH</sequence>
<dbReference type="GO" id="GO:0020037">
    <property type="term" value="F:heme binding"/>
    <property type="evidence" value="ECO:0007669"/>
    <property type="project" value="InterPro"/>
</dbReference>
<dbReference type="PANTHER" id="PTHR10422">
    <property type="entry name" value="CYTOCHROME C OXIDASE SUBUNIT 1"/>
    <property type="match status" value="1"/>
</dbReference>
<dbReference type="GO" id="GO:0009060">
    <property type="term" value="P:aerobic respiration"/>
    <property type="evidence" value="ECO:0007669"/>
    <property type="project" value="InterPro"/>
</dbReference>
<keyword evidence="6" id="KW-0249">Electron transport</keyword>
<name>A0A1M6P6S3_9BACT</name>
<dbReference type="PROSITE" id="PS00077">
    <property type="entry name" value="COX1_CUB"/>
    <property type="match status" value="1"/>
</dbReference>
<evidence type="ECO:0000256" key="3">
    <source>
        <dbReference type="ARBA" id="ARBA00022692"/>
    </source>
</evidence>
<dbReference type="GO" id="GO:0015990">
    <property type="term" value="P:electron transport coupled proton transport"/>
    <property type="evidence" value="ECO:0007669"/>
    <property type="project" value="TreeGrafter"/>
</dbReference>
<evidence type="ECO:0000256" key="5">
    <source>
        <dbReference type="ARBA" id="ARBA00023136"/>
    </source>
</evidence>
<keyword evidence="11" id="KW-1185">Reference proteome</keyword>
<dbReference type="Proteomes" id="UP000184510">
    <property type="component" value="Unassembled WGS sequence"/>
</dbReference>
<feature type="transmembrane region" description="Helical" evidence="8">
    <location>
        <begin position="134"/>
        <end position="150"/>
    </location>
</feature>
<keyword evidence="6" id="KW-0813">Transport</keyword>
<dbReference type="AlphaFoldDB" id="A0A1M6P6S3"/>
<dbReference type="Gene3D" id="1.20.210.10">
    <property type="entry name" value="Cytochrome c oxidase-like, subunit I domain"/>
    <property type="match status" value="1"/>
</dbReference>
<evidence type="ECO:0000313" key="10">
    <source>
        <dbReference type="EMBL" id="SHK03590.1"/>
    </source>
</evidence>
<evidence type="ECO:0000256" key="6">
    <source>
        <dbReference type="RuleBase" id="RU000370"/>
    </source>
</evidence>
<dbReference type="RefSeq" id="WP_143184645.1">
    <property type="nucleotide sequence ID" value="NZ_FQYR01000005.1"/>
</dbReference>
<feature type="domain" description="Cytochrome oxidase subunit I profile" evidence="9">
    <location>
        <begin position="13"/>
        <end position="581"/>
    </location>
</feature>
<feature type="transmembrane region" description="Helical" evidence="8">
    <location>
        <begin position="294"/>
        <end position="311"/>
    </location>
</feature>
<dbReference type="PANTHER" id="PTHR10422:SF18">
    <property type="entry name" value="CYTOCHROME C OXIDASE SUBUNIT 1"/>
    <property type="match status" value="1"/>
</dbReference>
<evidence type="ECO:0000256" key="7">
    <source>
        <dbReference type="SAM" id="MobiDB-lite"/>
    </source>
</evidence>
<feature type="transmembrane region" description="Helical" evidence="8">
    <location>
        <begin position="523"/>
        <end position="544"/>
    </location>
</feature>
<evidence type="ECO:0000256" key="2">
    <source>
        <dbReference type="ARBA" id="ARBA00022660"/>
    </source>
</evidence>
<evidence type="ECO:0000256" key="1">
    <source>
        <dbReference type="ARBA" id="ARBA00004141"/>
    </source>
</evidence>
<dbReference type="InterPro" id="IPR023616">
    <property type="entry name" value="Cyt_c_oxase-like_su1_dom"/>
</dbReference>
<feature type="transmembrane region" description="Helical" evidence="8">
    <location>
        <begin position="355"/>
        <end position="377"/>
    </location>
</feature>
<keyword evidence="5 8" id="KW-0472">Membrane</keyword>
<comment type="subcellular location">
    <subcellularLocation>
        <location evidence="1">Membrane</location>
        <topology evidence="1">Multi-pass membrane protein</topology>
    </subcellularLocation>
</comment>
<feature type="transmembrane region" description="Helical" evidence="8">
    <location>
        <begin position="184"/>
        <end position="209"/>
    </location>
</feature>
<feature type="transmembrane region" description="Helical" evidence="8">
    <location>
        <begin position="221"/>
        <end position="240"/>
    </location>
</feature>
<feature type="transmembrane region" description="Helical" evidence="8">
    <location>
        <begin position="389"/>
        <end position="410"/>
    </location>
</feature>
<evidence type="ECO:0000256" key="4">
    <source>
        <dbReference type="ARBA" id="ARBA00022989"/>
    </source>
</evidence>